<feature type="domain" description="Sigma factor regulator C-terminal" evidence="1">
    <location>
        <begin position="9"/>
        <end position="41"/>
    </location>
</feature>
<accession>A0A9X3XMR3</accession>
<dbReference type="Proteomes" id="UP001141183">
    <property type="component" value="Unassembled WGS sequence"/>
</dbReference>
<keyword evidence="3" id="KW-1185">Reference proteome</keyword>
<comment type="caution">
    <text evidence="2">The sequence shown here is derived from an EMBL/GenBank/DDBJ whole genome shotgun (WGS) entry which is preliminary data.</text>
</comment>
<evidence type="ECO:0000313" key="3">
    <source>
        <dbReference type="Proteomes" id="UP001141183"/>
    </source>
</evidence>
<evidence type="ECO:0000259" key="1">
    <source>
        <dbReference type="Pfam" id="PF13791"/>
    </source>
</evidence>
<dbReference type="Pfam" id="PF13791">
    <property type="entry name" value="Sigma_reg_C"/>
    <property type="match status" value="1"/>
</dbReference>
<sequence>MERGKTSSEDAKILGVVVHGTKEELIELINNPLIKATSFGVITDPIY</sequence>
<dbReference type="AlphaFoldDB" id="A0A9X3XMR3"/>
<dbReference type="InterPro" id="IPR025672">
    <property type="entry name" value="Sigma_reg_C_dom"/>
</dbReference>
<proteinExistence type="predicted"/>
<organism evidence="2 3">
    <name type="scientific">Clostridium tertium</name>
    <dbReference type="NCBI Taxonomy" id="1559"/>
    <lineage>
        <taxon>Bacteria</taxon>
        <taxon>Bacillati</taxon>
        <taxon>Bacillota</taxon>
        <taxon>Clostridia</taxon>
        <taxon>Eubacteriales</taxon>
        <taxon>Clostridiaceae</taxon>
        <taxon>Clostridium</taxon>
    </lineage>
</organism>
<evidence type="ECO:0000313" key="2">
    <source>
        <dbReference type="EMBL" id="MDC4241798.1"/>
    </source>
</evidence>
<name>A0A9X3XMR3_9CLOT</name>
<gene>
    <name evidence="2" type="ORF">NE398_16805</name>
</gene>
<protein>
    <submittedName>
        <fullName evidence="2">Anti sigma factor C-terminal domain-containing protein</fullName>
    </submittedName>
</protein>
<dbReference type="EMBL" id="JAMRYU010000019">
    <property type="protein sequence ID" value="MDC4241798.1"/>
    <property type="molecule type" value="Genomic_DNA"/>
</dbReference>
<reference evidence="2" key="1">
    <citation type="submission" date="2022-05" db="EMBL/GenBank/DDBJ databases">
        <title>Draft genome sequence of Clostridium tertium strain CP3 isolated from Peru.</title>
        <authorList>
            <person name="Hurtado R."/>
            <person name="Lima L."/>
            <person name="Sousa T."/>
            <person name="Jaiswal A.K."/>
            <person name="Tiwari S."/>
            <person name="Maturrano L."/>
            <person name="Brenig B."/>
            <person name="Azevedo V."/>
        </authorList>
    </citation>
    <scope>NUCLEOTIDE SEQUENCE</scope>
    <source>
        <strain evidence="2">CP3</strain>
    </source>
</reference>